<evidence type="ECO:0000256" key="1">
    <source>
        <dbReference type="SAM" id="MobiDB-lite"/>
    </source>
</evidence>
<dbReference type="Proteomes" id="UP001497516">
    <property type="component" value="Chromosome 10"/>
</dbReference>
<name>A0AAV2CTG0_9ROSI</name>
<feature type="region of interest" description="Disordered" evidence="1">
    <location>
        <begin position="48"/>
        <end position="69"/>
    </location>
</feature>
<evidence type="ECO:0000313" key="3">
    <source>
        <dbReference type="Proteomes" id="UP001497516"/>
    </source>
</evidence>
<organism evidence="2 3">
    <name type="scientific">Linum trigynum</name>
    <dbReference type="NCBI Taxonomy" id="586398"/>
    <lineage>
        <taxon>Eukaryota</taxon>
        <taxon>Viridiplantae</taxon>
        <taxon>Streptophyta</taxon>
        <taxon>Embryophyta</taxon>
        <taxon>Tracheophyta</taxon>
        <taxon>Spermatophyta</taxon>
        <taxon>Magnoliopsida</taxon>
        <taxon>eudicotyledons</taxon>
        <taxon>Gunneridae</taxon>
        <taxon>Pentapetalae</taxon>
        <taxon>rosids</taxon>
        <taxon>fabids</taxon>
        <taxon>Malpighiales</taxon>
        <taxon>Linaceae</taxon>
        <taxon>Linum</taxon>
    </lineage>
</organism>
<dbReference type="AlphaFoldDB" id="A0AAV2CTG0"/>
<dbReference type="EMBL" id="OZ034814">
    <property type="protein sequence ID" value="CAL1359396.1"/>
    <property type="molecule type" value="Genomic_DNA"/>
</dbReference>
<reference evidence="2 3" key="1">
    <citation type="submission" date="2024-04" db="EMBL/GenBank/DDBJ databases">
        <authorList>
            <person name="Fracassetti M."/>
        </authorList>
    </citation>
    <scope>NUCLEOTIDE SEQUENCE [LARGE SCALE GENOMIC DNA]</scope>
</reference>
<sequence length="109" mass="12265">MSSSSSPADFEVSVKEISIPAITLSSPWITAARCALVSPMTQNCSFLHNSSSMQPHPSPPPPPHRPHLLGRRIEKKGEERVWISLERKSKGFFLLKGRRKEKKEESRSE</sequence>
<keyword evidence="3" id="KW-1185">Reference proteome</keyword>
<proteinExistence type="predicted"/>
<accession>A0AAV2CTG0</accession>
<protein>
    <submittedName>
        <fullName evidence="2">Uncharacterized protein</fullName>
    </submittedName>
</protein>
<gene>
    <name evidence="2" type="ORF">LTRI10_LOCUS6885</name>
</gene>
<evidence type="ECO:0000313" key="2">
    <source>
        <dbReference type="EMBL" id="CAL1359396.1"/>
    </source>
</evidence>